<sequence>MTSAAGQPDSGAKRQVGWIAWQPLWPPVRTALQTYADALRADQPDLRVQLEGSSNPAYPLLSSMSLNVTGPPWDEDVVLSARVWRGSDEFVFRCDIADGDGQILAEVPEASIAADEPEAHLLLWARRHLDDYLVFVQAELDTVRDQLTTAQQGRA</sequence>
<dbReference type="RefSeq" id="WP_183336349.1">
    <property type="nucleotide sequence ID" value="NZ_JACHZG010000001.1"/>
</dbReference>
<accession>A0A7W5P5M3</accession>
<proteinExistence type="predicted"/>
<comment type="caution">
    <text evidence="1">The sequence shown here is derived from an EMBL/GenBank/DDBJ whole genome shotgun (WGS) entry which is preliminary data.</text>
</comment>
<evidence type="ECO:0000313" key="1">
    <source>
        <dbReference type="EMBL" id="MBB3325447.1"/>
    </source>
</evidence>
<organism evidence="1 2">
    <name type="scientific">Microlunatus antarcticus</name>
    <dbReference type="NCBI Taxonomy" id="53388"/>
    <lineage>
        <taxon>Bacteria</taxon>
        <taxon>Bacillati</taxon>
        <taxon>Actinomycetota</taxon>
        <taxon>Actinomycetes</taxon>
        <taxon>Propionibacteriales</taxon>
        <taxon>Propionibacteriaceae</taxon>
        <taxon>Microlunatus</taxon>
    </lineage>
</organism>
<name>A0A7W5P5M3_9ACTN</name>
<gene>
    <name evidence="1" type="ORF">FHX39_000391</name>
</gene>
<protein>
    <submittedName>
        <fullName evidence="1">Uncharacterized protein</fullName>
    </submittedName>
</protein>
<dbReference type="EMBL" id="JACHZG010000001">
    <property type="protein sequence ID" value="MBB3325447.1"/>
    <property type="molecule type" value="Genomic_DNA"/>
</dbReference>
<dbReference type="AlphaFoldDB" id="A0A7W5P5M3"/>
<keyword evidence="2" id="KW-1185">Reference proteome</keyword>
<reference evidence="1 2" key="1">
    <citation type="submission" date="2020-08" db="EMBL/GenBank/DDBJ databases">
        <title>Sequencing the genomes of 1000 actinobacteria strains.</title>
        <authorList>
            <person name="Klenk H.-P."/>
        </authorList>
    </citation>
    <scope>NUCLEOTIDE SEQUENCE [LARGE SCALE GENOMIC DNA]</scope>
    <source>
        <strain evidence="1 2">DSM 11053</strain>
    </source>
</reference>
<evidence type="ECO:0000313" key="2">
    <source>
        <dbReference type="Proteomes" id="UP000565572"/>
    </source>
</evidence>
<dbReference type="Proteomes" id="UP000565572">
    <property type="component" value="Unassembled WGS sequence"/>
</dbReference>